<name>A0AAV5AYN0_9FLAO</name>
<evidence type="ECO:0000256" key="3">
    <source>
        <dbReference type="ARBA" id="ARBA00022692"/>
    </source>
</evidence>
<dbReference type="PANTHER" id="PTHR30294">
    <property type="entry name" value="MEMBRANE COMPONENT OF ABC TRANSPORTER YHHJ-RELATED"/>
    <property type="match status" value="1"/>
</dbReference>
<dbReference type="GO" id="GO:0005886">
    <property type="term" value="C:plasma membrane"/>
    <property type="evidence" value="ECO:0007669"/>
    <property type="project" value="UniProtKB-SubCell"/>
</dbReference>
<keyword evidence="5 6" id="KW-0472">Membrane</keyword>
<keyword evidence="4 6" id="KW-1133">Transmembrane helix</keyword>
<feature type="transmembrane region" description="Helical" evidence="6">
    <location>
        <begin position="220"/>
        <end position="244"/>
    </location>
</feature>
<accession>A0AAV5AYN0</accession>
<dbReference type="Proteomes" id="UP001207736">
    <property type="component" value="Unassembled WGS sequence"/>
</dbReference>
<feature type="transmembrane region" description="Helical" evidence="6">
    <location>
        <begin position="312"/>
        <end position="329"/>
    </location>
</feature>
<dbReference type="Proteomes" id="UP001208692">
    <property type="component" value="Unassembled WGS sequence"/>
</dbReference>
<evidence type="ECO:0000259" key="7">
    <source>
        <dbReference type="Pfam" id="PF12698"/>
    </source>
</evidence>
<feature type="transmembrane region" description="Helical" evidence="6">
    <location>
        <begin position="251"/>
        <end position="270"/>
    </location>
</feature>
<comment type="subcellular location">
    <subcellularLocation>
        <location evidence="1">Cell membrane</location>
        <topology evidence="1">Multi-pass membrane protein</topology>
    </subcellularLocation>
</comment>
<reference evidence="8 11" key="1">
    <citation type="submission" date="2021-11" db="EMBL/GenBank/DDBJ databases">
        <title>Draft genome sequence of Capnocytophaga sp. strain KC07075 isolated from cat oral cavity.</title>
        <authorList>
            <person name="Suzuki M."/>
            <person name="Imaoka K."/>
            <person name="Kimura M."/>
            <person name="Morikawa S."/>
            <person name="Maeda K."/>
        </authorList>
    </citation>
    <scope>NUCLEOTIDE SEQUENCE</scope>
    <source>
        <strain evidence="8">KC07075</strain>
        <strain evidence="9 11">KC07079</strain>
    </source>
</reference>
<dbReference type="Pfam" id="PF12698">
    <property type="entry name" value="ABC2_membrane_3"/>
    <property type="match status" value="1"/>
</dbReference>
<comment type="caution">
    <text evidence="8">The sequence shown here is derived from an EMBL/GenBank/DDBJ whole genome shotgun (WGS) entry which is preliminary data.</text>
</comment>
<evidence type="ECO:0000256" key="6">
    <source>
        <dbReference type="SAM" id="Phobius"/>
    </source>
</evidence>
<dbReference type="GO" id="GO:0140359">
    <property type="term" value="F:ABC-type transporter activity"/>
    <property type="evidence" value="ECO:0007669"/>
    <property type="project" value="InterPro"/>
</dbReference>
<sequence length="341" mass="38335">MPVALTDYDQSPMSRQLVRWLDATTIMQISETAESPKAIENQLKRGDVYAYIIIPNDFEKNILQGQTTQALCYTNGNYMMPAGFIQSAFMQTVGTLSAGIDVNKRMKQGTPQSQALAEVQSIRNDAHTLYNPYKNYNFFLSMGFVPLFFQMFVMIISIYTLGAMFKYRQARHQLKLAGGNPWALLFGKTLPYTLIFCILALLMDIYLFKVIGIPMQTGNYLATVFISFLLVLVNQSLAVFFVSVTADLRSALTYGGGFAALAFAFSGYTFPLGAMPEAVQYLAKTFPFTHFIQSYINTAVRGLPLSYSTENLIAFVVFISLVIVVFPKFKKRIHQNGYNEK</sequence>
<evidence type="ECO:0000256" key="5">
    <source>
        <dbReference type="ARBA" id="ARBA00023136"/>
    </source>
</evidence>
<keyword evidence="11" id="KW-1185">Reference proteome</keyword>
<evidence type="ECO:0000256" key="2">
    <source>
        <dbReference type="ARBA" id="ARBA00022475"/>
    </source>
</evidence>
<keyword evidence="2" id="KW-1003">Cell membrane</keyword>
<feature type="domain" description="ABC-2 type transporter transmembrane" evidence="7">
    <location>
        <begin position="2"/>
        <end position="324"/>
    </location>
</feature>
<gene>
    <name evidence="8" type="ORF">RCZ15_25580</name>
    <name evidence="9" type="ORF">RCZ16_20190</name>
</gene>
<dbReference type="EMBL" id="BQKB01000046">
    <property type="protein sequence ID" value="GJM53703.1"/>
    <property type="molecule type" value="Genomic_DNA"/>
</dbReference>
<evidence type="ECO:0000313" key="9">
    <source>
        <dbReference type="EMBL" id="GJM53703.1"/>
    </source>
</evidence>
<feature type="transmembrane region" description="Helical" evidence="6">
    <location>
        <begin position="182"/>
        <end position="208"/>
    </location>
</feature>
<evidence type="ECO:0000313" key="8">
    <source>
        <dbReference type="EMBL" id="GJM51585.1"/>
    </source>
</evidence>
<dbReference type="Gene3D" id="3.40.1710.10">
    <property type="entry name" value="abc type-2 transporter like domain"/>
    <property type="match status" value="1"/>
</dbReference>
<dbReference type="AlphaFoldDB" id="A0AAV5AYN0"/>
<dbReference type="PANTHER" id="PTHR30294:SF47">
    <property type="entry name" value="INNER MEMBRANE TRANSPORT PERMEASE YHHJ"/>
    <property type="match status" value="1"/>
</dbReference>
<evidence type="ECO:0000256" key="4">
    <source>
        <dbReference type="ARBA" id="ARBA00022989"/>
    </source>
</evidence>
<keyword evidence="3 6" id="KW-0812">Transmembrane</keyword>
<organism evidence="8 10">
    <name type="scientific">Capnocytophaga catalasegens</name>
    <dbReference type="NCBI Taxonomy" id="1004260"/>
    <lineage>
        <taxon>Bacteria</taxon>
        <taxon>Pseudomonadati</taxon>
        <taxon>Bacteroidota</taxon>
        <taxon>Flavobacteriia</taxon>
        <taxon>Flavobacteriales</taxon>
        <taxon>Flavobacteriaceae</taxon>
        <taxon>Capnocytophaga</taxon>
    </lineage>
</organism>
<evidence type="ECO:0000313" key="10">
    <source>
        <dbReference type="Proteomes" id="UP001207736"/>
    </source>
</evidence>
<feature type="transmembrane region" description="Helical" evidence="6">
    <location>
        <begin position="138"/>
        <end position="161"/>
    </location>
</feature>
<dbReference type="InterPro" id="IPR051449">
    <property type="entry name" value="ABC-2_transporter_component"/>
</dbReference>
<dbReference type="InterPro" id="IPR013525">
    <property type="entry name" value="ABC2_TM"/>
</dbReference>
<evidence type="ECO:0000313" key="11">
    <source>
        <dbReference type="Proteomes" id="UP001208692"/>
    </source>
</evidence>
<evidence type="ECO:0000256" key="1">
    <source>
        <dbReference type="ARBA" id="ARBA00004651"/>
    </source>
</evidence>
<proteinExistence type="predicted"/>
<dbReference type="EMBL" id="BQKA01000069">
    <property type="protein sequence ID" value="GJM51585.1"/>
    <property type="molecule type" value="Genomic_DNA"/>
</dbReference>
<protein>
    <submittedName>
        <fullName evidence="8">Membrane protein</fullName>
    </submittedName>
</protein>